<sequence length="761" mass="85517">MARDTSTGLLEHFKKLFTSEFEGTVSPTVAEEWLKAVGRVLEAMGVTDAQRVTLTTFSLKGEAWNWWEALNRQLIAPLPGVVPTVPQVVTWERFVRGFNDQYCPNSYRLEQEAPFTLLEQGTMMIPEYEARFAALSRYAPEMVDIDAKRCKRFRQGLNLDMCKRLITFRERDYADLVDMARKTEKSMHNYRDKQESNKKSKTEGAAFGRFGGINNRGGQQRSYGEGVSKCGQRSQVSCGEFGHRAVQYPRAQAPAASSMGSVQGSRGRGAEGSSAPARVYAVTHQRAQALADVVTALVVRRHITMQAEHKPSSQTHVAGAIMLILVDNFFTIKKRRNRNFHIHVQIKLSLPDTNLSFTLANFAIRKSIMPFGLVSAWNKRRRSKSEDLGDPWKNKPAEYWQHKDQNPPSKRHHGSSVFTLKEMEEATSCFSDGNLIGKGGFGRVYKGTLRSGEVVAIKKMDLPPFKAAEGEREFRVEVDILSRLDHPNLVSLIGYCADGKHRFLVYEYMQRGNLQDHLNGIGEEKMEWPMRLRVAIGAARGLAYLHSSSAVGIPIVHRDFKSTNILLDTNFDAKISDFGLAKLMPEGRETYVTARVLGTFGYFDPEYTATGKLTLQSDVYAFGVVLLELLTGRRAVDLNQGPSDQNLVYQVRNILNDRKKLRKVIDPEMSRSTYTMESIAMVANLASRKVPAMISFPSSLFSKPNESGQSEASEFRILLSVKKPNGVPYHPTQFHIIAGFTPGFQLCMPRRIIGVCMENLN</sequence>
<dbReference type="Proteomes" id="UP000828048">
    <property type="component" value="Chromosome 2"/>
</dbReference>
<proteinExistence type="predicted"/>
<reference evidence="1 2" key="1">
    <citation type="journal article" date="2021" name="Hortic Res">
        <title>High-quality reference genome and annotation aids understanding of berry development for evergreen blueberry (Vaccinium darrowii).</title>
        <authorList>
            <person name="Yu J."/>
            <person name="Hulse-Kemp A.M."/>
            <person name="Babiker E."/>
            <person name="Staton M."/>
        </authorList>
    </citation>
    <scope>NUCLEOTIDE SEQUENCE [LARGE SCALE GENOMIC DNA]</scope>
    <source>
        <strain evidence="2">cv. NJ 8807/NJ 8810</strain>
        <tissue evidence="1">Young leaf</tissue>
    </source>
</reference>
<accession>A0ACB7X2Q3</accession>
<protein>
    <submittedName>
        <fullName evidence="1">Uncharacterized protein</fullName>
    </submittedName>
</protein>
<gene>
    <name evidence="1" type="ORF">Vadar_021450</name>
</gene>
<comment type="caution">
    <text evidence="1">The sequence shown here is derived from an EMBL/GenBank/DDBJ whole genome shotgun (WGS) entry which is preliminary data.</text>
</comment>
<keyword evidence="2" id="KW-1185">Reference proteome</keyword>
<dbReference type="EMBL" id="CM037152">
    <property type="protein sequence ID" value="KAH7834963.1"/>
    <property type="molecule type" value="Genomic_DNA"/>
</dbReference>
<organism evidence="1 2">
    <name type="scientific">Vaccinium darrowii</name>
    <dbReference type="NCBI Taxonomy" id="229202"/>
    <lineage>
        <taxon>Eukaryota</taxon>
        <taxon>Viridiplantae</taxon>
        <taxon>Streptophyta</taxon>
        <taxon>Embryophyta</taxon>
        <taxon>Tracheophyta</taxon>
        <taxon>Spermatophyta</taxon>
        <taxon>Magnoliopsida</taxon>
        <taxon>eudicotyledons</taxon>
        <taxon>Gunneridae</taxon>
        <taxon>Pentapetalae</taxon>
        <taxon>asterids</taxon>
        <taxon>Ericales</taxon>
        <taxon>Ericaceae</taxon>
        <taxon>Vaccinioideae</taxon>
        <taxon>Vaccinieae</taxon>
        <taxon>Vaccinium</taxon>
    </lineage>
</organism>
<evidence type="ECO:0000313" key="2">
    <source>
        <dbReference type="Proteomes" id="UP000828048"/>
    </source>
</evidence>
<name>A0ACB7X2Q3_9ERIC</name>
<evidence type="ECO:0000313" key="1">
    <source>
        <dbReference type="EMBL" id="KAH7834963.1"/>
    </source>
</evidence>